<keyword evidence="22" id="KW-1185">Reference proteome</keyword>
<dbReference type="HAMAP" id="MF_00021">
    <property type="entry name" value="ThiI"/>
    <property type="match status" value="1"/>
</dbReference>
<keyword evidence="4 19" id="KW-0820">tRNA-binding</keyword>
<evidence type="ECO:0000256" key="18">
    <source>
        <dbReference type="ARBA" id="ARBA00080570"/>
    </source>
</evidence>
<dbReference type="UniPathway" id="UPA00060"/>
<dbReference type="PANTHER" id="PTHR43209">
    <property type="entry name" value="TRNA SULFURTRANSFERASE"/>
    <property type="match status" value="1"/>
</dbReference>
<sequence length="405" mass="45272">MQYSEIMVRYGELSTKGKNRKDFIRQLGRNVRHSLHEFEGLDIRAQYDRLHVALNGNDSTKVIERLKGVFGIENFSPVIKVEKDFEAVKKTALEMIQAQYQPGMTFKINTRRQDHQFEYDTNQINDKLGGHILRNVPGIDVKMKNPDITLRVEVRLNGIFLSSETIPGAGGLPVGTGGKATMMLSGGIDSPVAAYLGMKRGVKLDMVHFFSPPYTSEQALAKAKELTSKIAGYAGSINFIQVPFTKVQETIKEKVPEGYLMTIQRRMMLKITAAITVARGDKGVFTGESLGQVASQTLESMMAINDVTTLPVLRPLVSMDKTEIIKIAEKIDTYDLSIMPFEDCCTIFTPPAPKTRPDLEKTRNFEKLIDVDGLMQEALDGIEVTVIRPGENFMNQQEDVFAELL</sequence>
<evidence type="ECO:0000256" key="2">
    <source>
        <dbReference type="ARBA" id="ARBA00004948"/>
    </source>
</evidence>
<evidence type="ECO:0000256" key="4">
    <source>
        <dbReference type="ARBA" id="ARBA00022555"/>
    </source>
</evidence>
<comment type="similarity">
    <text evidence="13 19">Belongs to the ThiI family.</text>
</comment>
<dbReference type="PANTHER" id="PTHR43209:SF1">
    <property type="entry name" value="TRNA SULFURTRANSFERASE"/>
    <property type="match status" value="1"/>
</dbReference>
<dbReference type="InterPro" id="IPR003720">
    <property type="entry name" value="tRNA_STrfase"/>
</dbReference>
<comment type="catalytic activity">
    <reaction evidence="11 19">
        <text>[ThiS sulfur-carrier protein]-C-terminal Gly-Gly-AMP + S-sulfanyl-L-cysteinyl-[cysteine desulfurase] + AH2 = [ThiS sulfur-carrier protein]-C-terminal-Gly-aminoethanethioate + L-cysteinyl-[cysteine desulfurase] + A + AMP + 2 H(+)</text>
        <dbReference type="Rhea" id="RHEA:43340"/>
        <dbReference type="Rhea" id="RHEA-COMP:12157"/>
        <dbReference type="Rhea" id="RHEA-COMP:12158"/>
        <dbReference type="Rhea" id="RHEA-COMP:12910"/>
        <dbReference type="Rhea" id="RHEA-COMP:19908"/>
        <dbReference type="ChEBI" id="CHEBI:13193"/>
        <dbReference type="ChEBI" id="CHEBI:15378"/>
        <dbReference type="ChEBI" id="CHEBI:17499"/>
        <dbReference type="ChEBI" id="CHEBI:29950"/>
        <dbReference type="ChEBI" id="CHEBI:61963"/>
        <dbReference type="ChEBI" id="CHEBI:90618"/>
        <dbReference type="ChEBI" id="CHEBI:232372"/>
        <dbReference type="ChEBI" id="CHEBI:456215"/>
    </reaction>
</comment>
<evidence type="ECO:0000256" key="5">
    <source>
        <dbReference type="ARBA" id="ARBA00022679"/>
    </source>
</evidence>
<evidence type="ECO:0000313" key="21">
    <source>
        <dbReference type="EMBL" id="GAX00163.1"/>
    </source>
</evidence>
<keyword evidence="3 19" id="KW-0963">Cytoplasm</keyword>
<feature type="binding site" evidence="19">
    <location>
        <position position="296"/>
    </location>
    <ligand>
        <name>ATP</name>
        <dbReference type="ChEBI" id="CHEBI:30616"/>
    </ligand>
</feature>
<organism evidence="21 22">
    <name type="scientific">Secundilactobacillus mixtipabuli</name>
    <dbReference type="NCBI Taxonomy" id="1435342"/>
    <lineage>
        <taxon>Bacteria</taxon>
        <taxon>Bacillati</taxon>
        <taxon>Bacillota</taxon>
        <taxon>Bacilli</taxon>
        <taxon>Lactobacillales</taxon>
        <taxon>Lactobacillaceae</taxon>
        <taxon>Secundilactobacillus</taxon>
    </lineage>
</organism>
<dbReference type="InterPro" id="IPR014729">
    <property type="entry name" value="Rossmann-like_a/b/a_fold"/>
</dbReference>
<keyword evidence="6 19" id="KW-0547">Nucleotide-binding</keyword>
<evidence type="ECO:0000256" key="1">
    <source>
        <dbReference type="ARBA" id="ARBA00004496"/>
    </source>
</evidence>
<dbReference type="CDD" id="cd11716">
    <property type="entry name" value="THUMP_ThiI"/>
    <property type="match status" value="1"/>
</dbReference>
<dbReference type="InterPro" id="IPR054173">
    <property type="entry name" value="ThiI_fer"/>
</dbReference>
<evidence type="ECO:0000259" key="20">
    <source>
        <dbReference type="PROSITE" id="PS51165"/>
    </source>
</evidence>
<dbReference type="SUPFAM" id="SSF52402">
    <property type="entry name" value="Adenine nucleotide alpha hydrolases-like"/>
    <property type="match status" value="1"/>
</dbReference>
<evidence type="ECO:0000256" key="11">
    <source>
        <dbReference type="ARBA" id="ARBA00052330"/>
    </source>
</evidence>
<dbReference type="Pfam" id="PF22025">
    <property type="entry name" value="ThiI_fer"/>
    <property type="match status" value="1"/>
</dbReference>
<evidence type="ECO:0000256" key="15">
    <source>
        <dbReference type="ARBA" id="ARBA00071867"/>
    </source>
</evidence>
<dbReference type="GO" id="GO:0140741">
    <property type="term" value="F:tRNA-uracil-4 sulfurtransferase activity"/>
    <property type="evidence" value="ECO:0007669"/>
    <property type="project" value="UniProtKB-EC"/>
</dbReference>
<comment type="catalytic activity">
    <reaction evidence="10 19">
        <text>[ThiI sulfur-carrier protein]-S-sulfanyl-L-cysteine + a uridine in tRNA + 2 reduced [2Fe-2S]-[ferredoxin] + ATP + H(+) = [ThiI sulfur-carrier protein]-L-cysteine + a 4-thiouridine in tRNA + 2 oxidized [2Fe-2S]-[ferredoxin] + AMP + diphosphate</text>
        <dbReference type="Rhea" id="RHEA:24176"/>
        <dbReference type="Rhea" id="RHEA-COMP:10000"/>
        <dbReference type="Rhea" id="RHEA-COMP:10001"/>
        <dbReference type="Rhea" id="RHEA-COMP:13337"/>
        <dbReference type="Rhea" id="RHEA-COMP:13338"/>
        <dbReference type="Rhea" id="RHEA-COMP:13339"/>
        <dbReference type="Rhea" id="RHEA-COMP:13340"/>
        <dbReference type="ChEBI" id="CHEBI:15378"/>
        <dbReference type="ChEBI" id="CHEBI:29950"/>
        <dbReference type="ChEBI" id="CHEBI:30616"/>
        <dbReference type="ChEBI" id="CHEBI:33019"/>
        <dbReference type="ChEBI" id="CHEBI:33737"/>
        <dbReference type="ChEBI" id="CHEBI:33738"/>
        <dbReference type="ChEBI" id="CHEBI:61963"/>
        <dbReference type="ChEBI" id="CHEBI:65315"/>
        <dbReference type="ChEBI" id="CHEBI:136798"/>
        <dbReference type="ChEBI" id="CHEBI:456215"/>
        <dbReference type="EC" id="2.8.1.4"/>
    </reaction>
</comment>
<comment type="pathway">
    <text evidence="2 19">Cofactor biosynthesis; thiamine diphosphate biosynthesis.</text>
</comment>
<evidence type="ECO:0000256" key="9">
    <source>
        <dbReference type="ARBA" id="ARBA00022977"/>
    </source>
</evidence>
<evidence type="ECO:0000256" key="14">
    <source>
        <dbReference type="ARBA" id="ARBA00066827"/>
    </source>
</evidence>
<comment type="subcellular location">
    <subcellularLocation>
        <location evidence="1 19">Cytoplasm</location>
    </subcellularLocation>
</comment>
<evidence type="ECO:0000256" key="7">
    <source>
        <dbReference type="ARBA" id="ARBA00022840"/>
    </source>
</evidence>
<dbReference type="FunFam" id="3.40.50.620:FF:000053">
    <property type="entry name" value="Probable tRNA sulfurtransferase"/>
    <property type="match status" value="1"/>
</dbReference>
<comment type="function">
    <text evidence="12 19">Catalyzes the ATP-dependent transfer of a sulfur to tRNA to produce 4-thiouridine in position 8 of tRNAs, which functions as a near-UV photosensor. Also catalyzes the transfer of sulfur to the sulfur carrier protein ThiS, forming ThiS-thiocarboxylate. This is a step in the synthesis of thiazole, in the thiamine biosynthesis pathway. The sulfur is donated as persulfide by IscS.</text>
</comment>
<dbReference type="NCBIfam" id="TIGR00342">
    <property type="entry name" value="tRNA uracil 4-sulfurtransferase ThiI"/>
    <property type="match status" value="1"/>
</dbReference>
<protein>
    <recommendedName>
        <fullName evidence="15 19">Probable tRNA sulfurtransferase</fullName>
        <ecNumber evidence="14 19">2.8.1.4</ecNumber>
    </recommendedName>
    <alternativeName>
        <fullName evidence="16 19">Sulfur carrier protein ThiS sulfurtransferase</fullName>
    </alternativeName>
    <alternativeName>
        <fullName evidence="17 19">Thiamine biosynthesis protein ThiI</fullName>
    </alternativeName>
    <alternativeName>
        <fullName evidence="18 19">tRNA 4-thiouridine synthase</fullName>
    </alternativeName>
</protein>
<dbReference type="InterPro" id="IPR020536">
    <property type="entry name" value="ThiI_AANH"/>
</dbReference>
<dbReference type="GO" id="GO:0009229">
    <property type="term" value="P:thiamine diphosphate biosynthetic process"/>
    <property type="evidence" value="ECO:0007669"/>
    <property type="project" value="UniProtKB-UniRule"/>
</dbReference>
<dbReference type="Proteomes" id="UP000198374">
    <property type="component" value="Unassembled WGS sequence"/>
</dbReference>
<dbReference type="Pfam" id="PF02568">
    <property type="entry name" value="ThiI"/>
    <property type="match status" value="1"/>
</dbReference>
<evidence type="ECO:0000256" key="19">
    <source>
        <dbReference type="HAMAP-Rule" id="MF_00021"/>
    </source>
</evidence>
<dbReference type="GO" id="GO:0005829">
    <property type="term" value="C:cytosol"/>
    <property type="evidence" value="ECO:0007669"/>
    <property type="project" value="TreeGrafter"/>
</dbReference>
<dbReference type="GO" id="GO:0009228">
    <property type="term" value="P:thiamine biosynthetic process"/>
    <property type="evidence" value="ECO:0007669"/>
    <property type="project" value="UniProtKB-KW"/>
</dbReference>
<dbReference type="GO" id="GO:0004810">
    <property type="term" value="F:CCA tRNA nucleotidyltransferase activity"/>
    <property type="evidence" value="ECO:0007669"/>
    <property type="project" value="InterPro"/>
</dbReference>
<evidence type="ECO:0000256" key="3">
    <source>
        <dbReference type="ARBA" id="ARBA00022490"/>
    </source>
</evidence>
<dbReference type="InterPro" id="IPR049962">
    <property type="entry name" value="THUMP_ThiI"/>
</dbReference>
<keyword evidence="5 19" id="KW-0808">Transferase</keyword>
<dbReference type="InterPro" id="IPR004114">
    <property type="entry name" value="THUMP_dom"/>
</dbReference>
<dbReference type="GO" id="GO:0005524">
    <property type="term" value="F:ATP binding"/>
    <property type="evidence" value="ECO:0007669"/>
    <property type="project" value="UniProtKB-UniRule"/>
</dbReference>
<evidence type="ECO:0000256" key="6">
    <source>
        <dbReference type="ARBA" id="ARBA00022741"/>
    </source>
</evidence>
<dbReference type="GO" id="GO:0002937">
    <property type="term" value="P:tRNA 4-thiouridine biosynthesis"/>
    <property type="evidence" value="ECO:0007669"/>
    <property type="project" value="TreeGrafter"/>
</dbReference>
<accession>A0A1Z5IEL6</accession>
<dbReference type="InterPro" id="IPR050102">
    <property type="entry name" value="tRNA_sulfurtransferase_ThiI"/>
</dbReference>
<keyword evidence="7 19" id="KW-0067">ATP-binding</keyword>
<evidence type="ECO:0000256" key="16">
    <source>
        <dbReference type="ARBA" id="ARBA00075337"/>
    </source>
</evidence>
<gene>
    <name evidence="19 21" type="primary">thiI</name>
    <name evidence="21" type="ORF">IWT30_02143</name>
</gene>
<dbReference type="InterPro" id="IPR049961">
    <property type="entry name" value="ThiI_N"/>
</dbReference>
<dbReference type="AlphaFoldDB" id="A0A1Z5IEL6"/>
<evidence type="ECO:0000256" key="17">
    <source>
        <dbReference type="ARBA" id="ARBA00077849"/>
    </source>
</evidence>
<dbReference type="Gene3D" id="3.30.2130.30">
    <property type="match status" value="1"/>
</dbReference>
<dbReference type="GO" id="GO:0000049">
    <property type="term" value="F:tRNA binding"/>
    <property type="evidence" value="ECO:0007669"/>
    <property type="project" value="UniProtKB-UniRule"/>
</dbReference>
<evidence type="ECO:0000313" key="22">
    <source>
        <dbReference type="Proteomes" id="UP000198374"/>
    </source>
</evidence>
<feature type="domain" description="THUMP" evidence="20">
    <location>
        <begin position="60"/>
        <end position="165"/>
    </location>
</feature>
<evidence type="ECO:0000256" key="10">
    <source>
        <dbReference type="ARBA" id="ARBA00050570"/>
    </source>
</evidence>
<dbReference type="RefSeq" id="WP_089109943.1">
    <property type="nucleotide sequence ID" value="NZ_BCMF01000012.1"/>
</dbReference>
<evidence type="ECO:0000256" key="8">
    <source>
        <dbReference type="ARBA" id="ARBA00022884"/>
    </source>
</evidence>
<name>A0A1Z5IEL6_9LACO</name>
<dbReference type="Gene3D" id="3.40.50.620">
    <property type="entry name" value="HUPs"/>
    <property type="match status" value="1"/>
</dbReference>
<dbReference type="SMART" id="SM00981">
    <property type="entry name" value="THUMP"/>
    <property type="match status" value="1"/>
</dbReference>
<dbReference type="GO" id="GO:0052837">
    <property type="term" value="P:thiazole biosynthetic process"/>
    <property type="evidence" value="ECO:0007669"/>
    <property type="project" value="TreeGrafter"/>
</dbReference>
<dbReference type="Pfam" id="PF02926">
    <property type="entry name" value="THUMP"/>
    <property type="match status" value="1"/>
</dbReference>
<reference evidence="21 22" key="1">
    <citation type="submission" date="2015-11" db="EMBL/GenBank/DDBJ databases">
        <title>Draft genome sequences of new species of the genus Lactobacillus isolated from orchardgrass silage.</title>
        <authorList>
            <person name="Tohno M."/>
            <person name="Tanizawa Y."/>
            <person name="Arita M."/>
        </authorList>
    </citation>
    <scope>NUCLEOTIDE SEQUENCE [LARGE SCALE GENOMIC DNA]</scope>
    <source>
        <strain evidence="21 22">IWT30</strain>
    </source>
</reference>
<dbReference type="CDD" id="cd01712">
    <property type="entry name" value="PPase_ThiI"/>
    <property type="match status" value="1"/>
</dbReference>
<proteinExistence type="inferred from homology"/>
<keyword evidence="9 19" id="KW-0784">Thiamine biosynthesis</keyword>
<evidence type="ECO:0000256" key="12">
    <source>
        <dbReference type="ARBA" id="ARBA00058382"/>
    </source>
</evidence>
<comment type="caution">
    <text evidence="21">The sequence shown here is derived from an EMBL/GenBank/DDBJ whole genome shotgun (WGS) entry which is preliminary data.</text>
</comment>
<dbReference type="EC" id="2.8.1.4" evidence="14 19"/>
<dbReference type="SUPFAM" id="SSF143437">
    <property type="entry name" value="THUMP domain-like"/>
    <property type="match status" value="1"/>
</dbReference>
<feature type="binding site" evidence="19">
    <location>
        <position position="287"/>
    </location>
    <ligand>
        <name>ATP</name>
        <dbReference type="ChEBI" id="CHEBI:30616"/>
    </ligand>
</feature>
<dbReference type="EMBL" id="BCMF01000012">
    <property type="protein sequence ID" value="GAX00163.1"/>
    <property type="molecule type" value="Genomic_DNA"/>
</dbReference>
<feature type="binding site" evidence="19">
    <location>
        <begin position="208"/>
        <end position="209"/>
    </location>
    <ligand>
        <name>ATP</name>
        <dbReference type="ChEBI" id="CHEBI:30616"/>
    </ligand>
</feature>
<dbReference type="OrthoDB" id="9773948at2"/>
<feature type="binding site" evidence="19">
    <location>
        <position position="265"/>
    </location>
    <ligand>
        <name>ATP</name>
        <dbReference type="ChEBI" id="CHEBI:30616"/>
    </ligand>
</feature>
<feature type="binding site" evidence="19">
    <location>
        <begin position="183"/>
        <end position="184"/>
    </location>
    <ligand>
        <name>ATP</name>
        <dbReference type="ChEBI" id="CHEBI:30616"/>
    </ligand>
</feature>
<evidence type="ECO:0000256" key="13">
    <source>
        <dbReference type="ARBA" id="ARBA00061472"/>
    </source>
</evidence>
<dbReference type="PROSITE" id="PS51165">
    <property type="entry name" value="THUMP"/>
    <property type="match status" value="1"/>
</dbReference>
<keyword evidence="8 19" id="KW-0694">RNA-binding</keyword>